<sequence>MRKQLSVVFCSLIITLISSLPINAQPNNSIKIESNVMKPTKETYLLVHSAWLGGWQWQGVTAALTEEGHQVIAPDLPGHGSDNTPAAEITMDSYVRTLTDILDKQDRPVILVGHSFNGITVSRAAELRPNKVKGVVYLSAFLLPEGGSFIKAVQGVEGSTAVDNFYLSEDESYALVKEDEIQNAFAHDIPEEAFATAKPYIVAEPAAPLMYELEITKQNFGKLAKYYIECTQDRAIPIAVQRAMYTGKVKKSYSIASSHTPNFSQPRKLASILLSISEDLTSDK</sequence>
<dbReference type="SUPFAM" id="SSF53474">
    <property type="entry name" value="alpha/beta-Hydrolases"/>
    <property type="match status" value="1"/>
</dbReference>
<reference evidence="3 4" key="1">
    <citation type="submission" date="2014-08" db="EMBL/GenBank/DDBJ databases">
        <title>Genomic and Phenotypic Diversity of Colwellia psychrerythraea strains from Disparate Marine Basins.</title>
        <authorList>
            <person name="Techtmann S.M."/>
            <person name="Stelling S.C."/>
            <person name="Utturkar S.M."/>
            <person name="Alshibli N."/>
            <person name="Harris A."/>
            <person name="Brown S.D."/>
            <person name="Hazen T.C."/>
        </authorList>
    </citation>
    <scope>NUCLEOTIDE SEQUENCE [LARGE SCALE GENOMIC DNA]</scope>
    <source>
        <strain evidence="3 4">GAB14E</strain>
    </source>
</reference>
<dbReference type="InterPro" id="IPR029058">
    <property type="entry name" value="AB_hydrolase_fold"/>
</dbReference>
<feature type="signal peptide" evidence="1">
    <location>
        <begin position="1"/>
        <end position="24"/>
    </location>
</feature>
<dbReference type="PANTHER" id="PTHR37017:SF11">
    <property type="entry name" value="ESTERASE_LIPASE_THIOESTERASE DOMAIN-CONTAINING PROTEIN"/>
    <property type="match status" value="1"/>
</dbReference>
<dbReference type="Gene3D" id="3.40.50.1820">
    <property type="entry name" value="alpha/beta hydrolase"/>
    <property type="match status" value="1"/>
</dbReference>
<dbReference type="EMBL" id="JQEC01000027">
    <property type="protein sequence ID" value="KGJ93308.1"/>
    <property type="molecule type" value="Genomic_DNA"/>
</dbReference>
<dbReference type="PATRIC" id="fig|28229.3.peg.2260"/>
<comment type="caution">
    <text evidence="3">The sequence shown here is derived from an EMBL/GenBank/DDBJ whole genome shotgun (WGS) entry which is preliminary data.</text>
</comment>
<feature type="chain" id="PRO_5001949367" description="AB hydrolase-1 domain-containing protein" evidence="1">
    <location>
        <begin position="25"/>
        <end position="284"/>
    </location>
</feature>
<protein>
    <recommendedName>
        <fullName evidence="2">AB hydrolase-1 domain-containing protein</fullName>
    </recommendedName>
</protein>
<gene>
    <name evidence="3" type="ORF">GAB14E_2632</name>
</gene>
<dbReference type="PRINTS" id="PR00412">
    <property type="entry name" value="EPOXHYDRLASE"/>
</dbReference>
<accession>A0A099KUH1</accession>
<organism evidence="3 4">
    <name type="scientific">Colwellia psychrerythraea</name>
    <name type="common">Vibrio psychroerythus</name>
    <dbReference type="NCBI Taxonomy" id="28229"/>
    <lineage>
        <taxon>Bacteria</taxon>
        <taxon>Pseudomonadati</taxon>
        <taxon>Pseudomonadota</taxon>
        <taxon>Gammaproteobacteria</taxon>
        <taxon>Alteromonadales</taxon>
        <taxon>Colwelliaceae</taxon>
        <taxon>Colwellia</taxon>
    </lineage>
</organism>
<dbReference type="InterPro" id="IPR000639">
    <property type="entry name" value="Epox_hydrolase-like"/>
</dbReference>
<evidence type="ECO:0000256" key="1">
    <source>
        <dbReference type="SAM" id="SignalP"/>
    </source>
</evidence>
<dbReference type="Pfam" id="PF12697">
    <property type="entry name" value="Abhydrolase_6"/>
    <property type="match status" value="1"/>
</dbReference>
<dbReference type="RefSeq" id="WP_197061198.1">
    <property type="nucleotide sequence ID" value="NZ_JQEC01000027.1"/>
</dbReference>
<proteinExistence type="predicted"/>
<keyword evidence="1" id="KW-0732">Signal</keyword>
<dbReference type="InterPro" id="IPR000073">
    <property type="entry name" value="AB_hydrolase_1"/>
</dbReference>
<name>A0A099KUH1_COLPS</name>
<dbReference type="PANTHER" id="PTHR37017">
    <property type="entry name" value="AB HYDROLASE-1 DOMAIN-CONTAINING PROTEIN-RELATED"/>
    <property type="match status" value="1"/>
</dbReference>
<dbReference type="InterPro" id="IPR052897">
    <property type="entry name" value="Sec-Metab_Biosynth_Hydrolase"/>
</dbReference>
<dbReference type="Proteomes" id="UP000029868">
    <property type="component" value="Unassembled WGS sequence"/>
</dbReference>
<dbReference type="PRINTS" id="PR00111">
    <property type="entry name" value="ABHYDROLASE"/>
</dbReference>
<evidence type="ECO:0000313" key="3">
    <source>
        <dbReference type="EMBL" id="KGJ93308.1"/>
    </source>
</evidence>
<evidence type="ECO:0000259" key="2">
    <source>
        <dbReference type="Pfam" id="PF12697"/>
    </source>
</evidence>
<feature type="domain" description="AB hydrolase-1" evidence="2">
    <location>
        <begin position="45"/>
        <end position="270"/>
    </location>
</feature>
<dbReference type="GO" id="GO:0003824">
    <property type="term" value="F:catalytic activity"/>
    <property type="evidence" value="ECO:0007669"/>
    <property type="project" value="InterPro"/>
</dbReference>
<dbReference type="AlphaFoldDB" id="A0A099KUH1"/>
<evidence type="ECO:0000313" key="4">
    <source>
        <dbReference type="Proteomes" id="UP000029868"/>
    </source>
</evidence>